<reference evidence="3" key="1">
    <citation type="journal article" date="2020" name="Nat. Commun.">
        <title>Genome sequence of the cluster root forming white lupin.</title>
        <authorList>
            <person name="Hufnagel B."/>
            <person name="Marques A."/>
            <person name="Soriano A."/>
            <person name="Marques L."/>
            <person name="Divol F."/>
            <person name="Doumas P."/>
            <person name="Sallet E."/>
            <person name="Mancinotti D."/>
            <person name="Carrere S."/>
            <person name="Marande W."/>
            <person name="Arribat S."/>
            <person name="Keller J."/>
            <person name="Huneau C."/>
            <person name="Blein T."/>
            <person name="Aime D."/>
            <person name="Laguerre M."/>
            <person name="Taylor J."/>
            <person name="Schubert V."/>
            <person name="Nelson M."/>
            <person name="Geu-Flores F."/>
            <person name="Crespi M."/>
            <person name="Gallardo-Guerrero K."/>
            <person name="Delaux P.-M."/>
            <person name="Salse J."/>
            <person name="Berges H."/>
            <person name="Guyot R."/>
            <person name="Gouzy J."/>
            <person name="Peret B."/>
        </authorList>
    </citation>
    <scope>NUCLEOTIDE SEQUENCE [LARGE SCALE GENOMIC DNA]</scope>
    <source>
        <strain evidence="3">cv. Amiga</strain>
    </source>
</reference>
<accession>A0A6A4PZU0</accession>
<dbReference type="InterPro" id="IPR036047">
    <property type="entry name" value="F-box-like_dom_sf"/>
</dbReference>
<protein>
    <submittedName>
        <fullName evidence="2">Putative F-box domain, kelch-type beta propeller</fullName>
    </submittedName>
</protein>
<dbReference type="SUPFAM" id="SSF117281">
    <property type="entry name" value="Kelch motif"/>
    <property type="match status" value="1"/>
</dbReference>
<evidence type="ECO:0000313" key="2">
    <source>
        <dbReference type="EMBL" id="KAE9607078.1"/>
    </source>
</evidence>
<gene>
    <name evidence="2" type="ORF">Lalb_Chr09g0326261</name>
</gene>
<dbReference type="OrthoDB" id="1854110at2759"/>
<dbReference type="SUPFAM" id="SSF81383">
    <property type="entry name" value="F-box domain"/>
    <property type="match status" value="1"/>
</dbReference>
<keyword evidence="3" id="KW-1185">Reference proteome</keyword>
<evidence type="ECO:0000259" key="1">
    <source>
        <dbReference type="Pfam" id="PF00646"/>
    </source>
</evidence>
<name>A0A6A4PZU0_LUPAL</name>
<sequence>MAALKHSQETPIHGDILEVVFSHVPLVHLLPACHVSKSWKRAVFSSLTHINPIKPWLMILTQCPRDPHVMTIHAYDPRSHVCVEIKQKPSMAIKHASAVRSSHSTVMYTLSPAEFAFSIDPLHLKWHHAPAPNVCRTDPIVARVGNLIVIAVAGDTMYLTEKYSGMTYTFNPIDNLWNGPYDLRPDQSVMFCVTGTLGKRLAVAGIVGEGENVKGMKIWVVKGELGSGIVMEELGEMPEEMVEKVMGGSEFGLGSVVVTWVGEFMYVANPVQGEEVVVCEVVNGGTCEWLSVKNACMNEGTRMKRVVLSGVDVCFQNLQRELGICMKVM</sequence>
<evidence type="ECO:0000313" key="3">
    <source>
        <dbReference type="Proteomes" id="UP000447434"/>
    </source>
</evidence>
<feature type="domain" description="F-box" evidence="1">
    <location>
        <begin position="15"/>
        <end position="46"/>
    </location>
</feature>
<dbReference type="Pfam" id="PF00646">
    <property type="entry name" value="F-box"/>
    <property type="match status" value="1"/>
</dbReference>
<comment type="caution">
    <text evidence="2">The sequence shown here is derived from an EMBL/GenBank/DDBJ whole genome shotgun (WGS) entry which is preliminary data.</text>
</comment>
<dbReference type="Proteomes" id="UP000447434">
    <property type="component" value="Chromosome 9"/>
</dbReference>
<dbReference type="AlphaFoldDB" id="A0A6A4PZU0"/>
<proteinExistence type="predicted"/>
<organism evidence="2 3">
    <name type="scientific">Lupinus albus</name>
    <name type="common">White lupine</name>
    <name type="synonym">Lupinus termis</name>
    <dbReference type="NCBI Taxonomy" id="3870"/>
    <lineage>
        <taxon>Eukaryota</taxon>
        <taxon>Viridiplantae</taxon>
        <taxon>Streptophyta</taxon>
        <taxon>Embryophyta</taxon>
        <taxon>Tracheophyta</taxon>
        <taxon>Spermatophyta</taxon>
        <taxon>Magnoliopsida</taxon>
        <taxon>eudicotyledons</taxon>
        <taxon>Gunneridae</taxon>
        <taxon>Pentapetalae</taxon>
        <taxon>rosids</taxon>
        <taxon>fabids</taxon>
        <taxon>Fabales</taxon>
        <taxon>Fabaceae</taxon>
        <taxon>Papilionoideae</taxon>
        <taxon>50 kb inversion clade</taxon>
        <taxon>genistoids sensu lato</taxon>
        <taxon>core genistoids</taxon>
        <taxon>Genisteae</taxon>
        <taxon>Lupinus</taxon>
    </lineage>
</organism>
<dbReference type="InterPro" id="IPR001810">
    <property type="entry name" value="F-box_dom"/>
</dbReference>
<dbReference type="EMBL" id="WOCE01000009">
    <property type="protein sequence ID" value="KAE9607078.1"/>
    <property type="molecule type" value="Genomic_DNA"/>
</dbReference>
<dbReference type="InterPro" id="IPR015915">
    <property type="entry name" value="Kelch-typ_b-propeller"/>
</dbReference>